<keyword evidence="1" id="KW-1133">Transmembrane helix</keyword>
<dbReference type="Gene3D" id="1.25.40.590">
    <property type="entry name" value="Type IV / VI secretion system, DotU"/>
    <property type="match status" value="1"/>
</dbReference>
<dbReference type="Pfam" id="PF14331">
    <property type="entry name" value="IcmF-related_N"/>
    <property type="match status" value="1"/>
</dbReference>
<dbReference type="Pfam" id="PF09850">
    <property type="entry name" value="DotU"/>
    <property type="match status" value="1"/>
</dbReference>
<reference evidence="4 5" key="1">
    <citation type="submission" date="2020-08" db="EMBL/GenBank/DDBJ databases">
        <title>Dyella sp. G9 isolated from forest soil.</title>
        <authorList>
            <person name="Fu J."/>
            <person name="Qiu L."/>
        </authorList>
    </citation>
    <scope>NUCLEOTIDE SEQUENCE [LARGE SCALE GENOMIC DNA]</scope>
    <source>
        <strain evidence="4 5">G9</strain>
    </source>
</reference>
<dbReference type="Proteomes" id="UP000515873">
    <property type="component" value="Chromosome"/>
</dbReference>
<accession>A0A7G8Q086</accession>
<dbReference type="InterPro" id="IPR017732">
    <property type="entry name" value="T4/T6SS_DotU"/>
</dbReference>
<feature type="transmembrane region" description="Helical" evidence="1">
    <location>
        <begin position="201"/>
        <end position="223"/>
    </location>
</feature>
<dbReference type="KEGG" id="dtl:H8F01_13820"/>
<keyword evidence="1" id="KW-0472">Membrane</keyword>
<sequence length="588" mass="64329">MQRALTAIDPMRLLECFAPLFAYGLLVDEQAASKNLPDAEWPSVHARALALVEQGRGAAFARGKPLAEVELAAFAAAAWLDEVATRRGGWGGQTGSLQQTLFRTGSAATEFFDQLGRLGSGEDEVREVFSMALLLGFSGQYYYEQGEGGELGRIKALYCPASASAASTLQLLQRESVTPQPYMTPGSPVLRLPGTWVGRRLAQLVAALVVVLVFVAFVAPVFSRSISERAWFVGGLVVAVLGVVGWMGMLAWQSLVMVRAHTRVADSTAAGYGMGSFMAAVKDAGRRVRGAILHPFRRRGEWRQLARHPWLLFVGDSAADVRSLLQAAAASPHARELSRASDASPWHWWVYRSLVAIEPGPRLSHPHATIGDGDAPWTKALSLLARERRKLPLDGLVICIAAQSLREPESAVATHADRLYRLADEATRRLQLQLPVYVVVTGLEALPGHPAFRSALPVSLFRRVVGWRHADPVRDAVVDGRMDVQAETVSGRLISTALAVLAAERDAHRRREAFAFLQSLQGWQRGLRTFVGRLQANEAHGEHRLHWRGLYVTGGSRGEAPNGDFVDDLFSRFLPADRMLARRVAPRD</sequence>
<feature type="domain" description="Type VI secretion system component TssM1 N-terminal" evidence="3">
    <location>
        <begin position="375"/>
        <end position="561"/>
    </location>
</feature>
<gene>
    <name evidence="4" type="ORF">H8F01_13820</name>
</gene>
<dbReference type="PANTHER" id="PTHR36153">
    <property type="entry name" value="INNER MEMBRANE PROTEIN-RELATED"/>
    <property type="match status" value="1"/>
</dbReference>
<protein>
    <submittedName>
        <fullName evidence="4">DotU family type IV/VI secretion system protein</fullName>
    </submittedName>
</protein>
<dbReference type="InterPro" id="IPR025743">
    <property type="entry name" value="TssM1_N"/>
</dbReference>
<keyword evidence="5" id="KW-1185">Reference proteome</keyword>
<organism evidence="4 5">
    <name type="scientific">Dyella telluris</name>
    <dbReference type="NCBI Taxonomy" id="2763498"/>
    <lineage>
        <taxon>Bacteria</taxon>
        <taxon>Pseudomonadati</taxon>
        <taxon>Pseudomonadota</taxon>
        <taxon>Gammaproteobacteria</taxon>
        <taxon>Lysobacterales</taxon>
        <taxon>Rhodanobacteraceae</taxon>
        <taxon>Dyella</taxon>
    </lineage>
</organism>
<evidence type="ECO:0000259" key="2">
    <source>
        <dbReference type="Pfam" id="PF09850"/>
    </source>
</evidence>
<dbReference type="PANTHER" id="PTHR36153:SF1">
    <property type="entry name" value="TYPE VI SECRETION SYSTEM COMPONENT TSSM1"/>
    <property type="match status" value="1"/>
</dbReference>
<dbReference type="RefSeq" id="WP_187055674.1">
    <property type="nucleotide sequence ID" value="NZ_CP060412.1"/>
</dbReference>
<evidence type="ECO:0000256" key="1">
    <source>
        <dbReference type="SAM" id="Phobius"/>
    </source>
</evidence>
<proteinExistence type="predicted"/>
<dbReference type="EMBL" id="CP060412">
    <property type="protein sequence ID" value="QNK00194.1"/>
    <property type="molecule type" value="Genomic_DNA"/>
</dbReference>
<dbReference type="AlphaFoldDB" id="A0A7G8Q086"/>
<dbReference type="InterPro" id="IPR053156">
    <property type="entry name" value="T6SS_TssM-like"/>
</dbReference>
<evidence type="ECO:0000313" key="5">
    <source>
        <dbReference type="Proteomes" id="UP000515873"/>
    </source>
</evidence>
<name>A0A7G8Q086_9GAMM</name>
<feature type="transmembrane region" description="Helical" evidence="1">
    <location>
        <begin position="229"/>
        <end position="252"/>
    </location>
</feature>
<dbReference type="InterPro" id="IPR038522">
    <property type="entry name" value="T4/T6SS_DotU_sf"/>
</dbReference>
<feature type="domain" description="Type IV / VI secretion system DotU" evidence="2">
    <location>
        <begin position="13"/>
        <end position="216"/>
    </location>
</feature>
<evidence type="ECO:0000313" key="4">
    <source>
        <dbReference type="EMBL" id="QNK00194.1"/>
    </source>
</evidence>
<evidence type="ECO:0000259" key="3">
    <source>
        <dbReference type="Pfam" id="PF14331"/>
    </source>
</evidence>
<keyword evidence="1" id="KW-0812">Transmembrane</keyword>